<comment type="caution">
    <text evidence="1">The sequence shown here is derived from an EMBL/GenBank/DDBJ whole genome shotgun (WGS) entry which is preliminary data.</text>
</comment>
<evidence type="ECO:0000313" key="1">
    <source>
        <dbReference type="EMBL" id="MCA9384078.1"/>
    </source>
</evidence>
<accession>A0A955L7G3</accession>
<proteinExistence type="predicted"/>
<dbReference type="AlphaFoldDB" id="A0A955L7G3"/>
<dbReference type="EMBL" id="JAGQLK010000243">
    <property type="protein sequence ID" value="MCA9384078.1"/>
    <property type="molecule type" value="Genomic_DNA"/>
</dbReference>
<sequence length="86" mass="9059">MHGGVAGGGLHVSTTDNKPLLPLQGFDFHAELDSALFDAERRVDKIFASLRTEMALVIASGSACKVTINLAAGGTGRAEIMRYVDV</sequence>
<reference evidence="1" key="1">
    <citation type="submission" date="2020-04" db="EMBL/GenBank/DDBJ databases">
        <authorList>
            <person name="Zhang T."/>
        </authorList>
    </citation>
    <scope>NUCLEOTIDE SEQUENCE</scope>
    <source>
        <strain evidence="1">HKST-UBA14</strain>
    </source>
</reference>
<gene>
    <name evidence="1" type="ORF">KC909_06985</name>
</gene>
<reference evidence="1" key="2">
    <citation type="journal article" date="2021" name="Microbiome">
        <title>Successional dynamics and alternative stable states in a saline activated sludge microbial community over 9 years.</title>
        <authorList>
            <person name="Wang Y."/>
            <person name="Ye J."/>
            <person name="Ju F."/>
            <person name="Liu L."/>
            <person name="Boyd J.A."/>
            <person name="Deng Y."/>
            <person name="Parks D.H."/>
            <person name="Jiang X."/>
            <person name="Yin X."/>
            <person name="Woodcroft B.J."/>
            <person name="Tyson G.W."/>
            <person name="Hugenholtz P."/>
            <person name="Polz M.F."/>
            <person name="Zhang T."/>
        </authorList>
    </citation>
    <scope>NUCLEOTIDE SEQUENCE</scope>
    <source>
        <strain evidence="1">HKST-UBA14</strain>
    </source>
</reference>
<name>A0A955L7G3_9BACT</name>
<protein>
    <submittedName>
        <fullName evidence="1">Uncharacterized protein</fullName>
    </submittedName>
</protein>
<dbReference type="Proteomes" id="UP000783287">
    <property type="component" value="Unassembled WGS sequence"/>
</dbReference>
<organism evidence="1 2">
    <name type="scientific">Candidatus Dojkabacteria bacterium</name>
    <dbReference type="NCBI Taxonomy" id="2099670"/>
    <lineage>
        <taxon>Bacteria</taxon>
        <taxon>Candidatus Dojkabacteria</taxon>
    </lineage>
</organism>
<evidence type="ECO:0000313" key="2">
    <source>
        <dbReference type="Proteomes" id="UP000783287"/>
    </source>
</evidence>